<dbReference type="SUPFAM" id="SSF53448">
    <property type="entry name" value="Nucleotide-diphospho-sugar transferases"/>
    <property type="match status" value="1"/>
</dbReference>
<protein>
    <submittedName>
        <fullName evidence="3">Nucleotidyltransferase family protein</fullName>
    </submittedName>
</protein>
<dbReference type="InterPro" id="IPR005835">
    <property type="entry name" value="NTP_transferase_dom"/>
</dbReference>
<dbReference type="RefSeq" id="WP_344440153.1">
    <property type="nucleotide sequence ID" value="NZ_BAAALF010000012.1"/>
</dbReference>
<organism evidence="3 4">
    <name type="scientific">Kitasatospora nipponensis</name>
    <dbReference type="NCBI Taxonomy" id="258049"/>
    <lineage>
        <taxon>Bacteria</taxon>
        <taxon>Bacillati</taxon>
        <taxon>Actinomycetota</taxon>
        <taxon>Actinomycetes</taxon>
        <taxon>Kitasatosporales</taxon>
        <taxon>Streptomycetaceae</taxon>
        <taxon>Kitasatospora</taxon>
    </lineage>
</organism>
<dbReference type="InterPro" id="IPR029044">
    <property type="entry name" value="Nucleotide-diphossugar_trans"/>
</dbReference>
<feature type="domain" description="Nucleotidyl transferase" evidence="2">
    <location>
        <begin position="63"/>
        <end position="289"/>
    </location>
</feature>
<gene>
    <name evidence="3" type="ORF">GCM10009665_12610</name>
</gene>
<keyword evidence="4" id="KW-1185">Reference proteome</keyword>
<proteinExistence type="predicted"/>
<evidence type="ECO:0000313" key="4">
    <source>
        <dbReference type="Proteomes" id="UP001500037"/>
    </source>
</evidence>
<dbReference type="Gene3D" id="3.90.550.10">
    <property type="entry name" value="Spore Coat Polysaccharide Biosynthesis Protein SpsA, Chain A"/>
    <property type="match status" value="1"/>
</dbReference>
<evidence type="ECO:0000259" key="2">
    <source>
        <dbReference type="Pfam" id="PF00483"/>
    </source>
</evidence>
<dbReference type="CDD" id="cd04181">
    <property type="entry name" value="NTP_transferase"/>
    <property type="match status" value="1"/>
</dbReference>
<sequence>MTGYDPAAPPASHAPGPSSAPGPGASRPGDPQPAGPGGDPVREPATAPPAPAAPSTPPLVTQAVILAGGQGSRLRPYTDDRPKPLVEIPGTGTPIVGHQLAWLAAEGVTDVVISCGHLAEVLQAWLDRTELPLAVRTVVEAEPLGRGGGLKYASKALPRPAEPWYATNGDIWTRFSLREMAAFHHERDALATLALARPRIPWGAVETDRFGNVLDFIESPPSPFLINAGLYVFAAGFAELLPDVGDHERTTFPQLARAKRLAGYQLPQGAYWRAIDTAKDLTEAAKELAAARAHHQPDPA</sequence>
<accession>A0ABN1VUM9</accession>
<evidence type="ECO:0000256" key="1">
    <source>
        <dbReference type="SAM" id="MobiDB-lite"/>
    </source>
</evidence>
<dbReference type="Pfam" id="PF00483">
    <property type="entry name" value="NTP_transferase"/>
    <property type="match status" value="1"/>
</dbReference>
<name>A0ABN1VUM9_9ACTN</name>
<comment type="caution">
    <text evidence="3">The sequence shown here is derived from an EMBL/GenBank/DDBJ whole genome shotgun (WGS) entry which is preliminary data.</text>
</comment>
<reference evidence="3 4" key="1">
    <citation type="journal article" date="2019" name="Int. J. Syst. Evol. Microbiol.">
        <title>The Global Catalogue of Microorganisms (GCM) 10K type strain sequencing project: providing services to taxonomists for standard genome sequencing and annotation.</title>
        <authorList>
            <consortium name="The Broad Institute Genomics Platform"/>
            <consortium name="The Broad Institute Genome Sequencing Center for Infectious Disease"/>
            <person name="Wu L."/>
            <person name="Ma J."/>
        </authorList>
    </citation>
    <scope>NUCLEOTIDE SEQUENCE [LARGE SCALE GENOMIC DNA]</scope>
    <source>
        <strain evidence="3 4">JCM 13004</strain>
    </source>
</reference>
<dbReference type="PANTHER" id="PTHR22572">
    <property type="entry name" value="SUGAR-1-PHOSPHATE GUANYL TRANSFERASE"/>
    <property type="match status" value="1"/>
</dbReference>
<feature type="compositionally biased region" description="Low complexity" evidence="1">
    <location>
        <begin position="10"/>
        <end position="29"/>
    </location>
</feature>
<dbReference type="InterPro" id="IPR050486">
    <property type="entry name" value="Mannose-1P_guanyltransferase"/>
</dbReference>
<feature type="region of interest" description="Disordered" evidence="1">
    <location>
        <begin position="1"/>
        <end position="57"/>
    </location>
</feature>
<evidence type="ECO:0000313" key="3">
    <source>
        <dbReference type="EMBL" id="GAA1223811.1"/>
    </source>
</evidence>
<dbReference type="Proteomes" id="UP001500037">
    <property type="component" value="Unassembled WGS sequence"/>
</dbReference>
<dbReference type="EMBL" id="BAAALF010000012">
    <property type="protein sequence ID" value="GAA1223811.1"/>
    <property type="molecule type" value="Genomic_DNA"/>
</dbReference>
<feature type="compositionally biased region" description="Pro residues" evidence="1">
    <location>
        <begin position="46"/>
        <end position="57"/>
    </location>
</feature>